<dbReference type="Proteomes" id="UP000018040">
    <property type="component" value="Unassembled WGS sequence"/>
</dbReference>
<keyword evidence="1" id="KW-0175">Coiled coil</keyword>
<accession>V6U551</accession>
<dbReference type="VEuPathDB" id="GiardiaDB:GL50581_3675"/>
<protein>
    <submittedName>
        <fullName evidence="2">Uncharacterized protein</fullName>
    </submittedName>
</protein>
<dbReference type="VEuPathDB" id="GiardiaDB:DHA2_137705"/>
<gene>
    <name evidence="2" type="ORF">GSB_137705</name>
</gene>
<sequence>VCIHRLVSQPVMKNISSFIICSTKNCFAVKLKMEVEIFDRFAGVLTTLRHESGNITPKIIKDVYGLLDYALANRMYKFVVDSTWGPLSSVVHNYIMIRAEKNKQTIEPMAYKLAFSFFFKQGAYQYAAGAMMRLAILCIEQASILASDNDTADVEKANTQLEDEVRNLILESQRALATAANIACVLSHASYFTQQNISPDFILGARWGVSKQSQHFLAKSILQDAHTANINRHEAEVILDNFHLFQQDEFEWTVGQIRREFVRISAMADLSSPNRRGYIASDGISILAASINQTSCCCRPSQVLQLSITQILDYLSRRGDIETALSICKAFSTGPNIVIQTILNHMVLLLDSMINIKDDAQSYFMNTFFQIKHLLTTTTVHTYKIKSVEQCLETQLKQQNITNNEIKEIRERFLCELETCRAILYDILGYFSDENGFLLPEFCNNCDHIFCSSNLFAEILISALVASRKHNPKGETHLSSNPVELFKLLNLVLDGLIERVSYEHKDLFELYIERLGLVNEFKVQLSKLSMGRPTDENRVIFA</sequence>
<evidence type="ECO:0000313" key="2">
    <source>
        <dbReference type="EMBL" id="ESU44385.1"/>
    </source>
</evidence>
<dbReference type="AlphaFoldDB" id="V6U551"/>
<feature type="non-terminal residue" evidence="2">
    <location>
        <position position="1"/>
    </location>
</feature>
<dbReference type="VEuPathDB" id="GiardiaDB:GL50803_00137705"/>
<feature type="coiled-coil region" evidence="1">
    <location>
        <begin position="151"/>
        <end position="178"/>
    </location>
</feature>
<dbReference type="EMBL" id="AHHH01000023">
    <property type="protein sequence ID" value="ESU44385.1"/>
    <property type="molecule type" value="Genomic_DNA"/>
</dbReference>
<reference evidence="2 3" key="2">
    <citation type="journal article" date="2013" name="Genome Biol. Evol.">
        <title>Genome sequencing of Giardia lamblia genotypes A2 and B isolates (DH and GS) and comparative analysis with the genomes of genotypes A1 and E (WB and Pig).</title>
        <authorList>
            <person name="Adam R.D."/>
            <person name="Dahlstrom E.W."/>
            <person name="Martens C.A."/>
            <person name="Bruno D.P."/>
            <person name="Barbian K.D."/>
            <person name="Ricklefs S.M."/>
            <person name="Hernandez M.M."/>
            <person name="Narla N.P."/>
            <person name="Patel R.B."/>
            <person name="Porcella S.F."/>
            <person name="Nash T.E."/>
        </authorList>
    </citation>
    <scope>NUCLEOTIDE SEQUENCE [LARGE SCALE GENOMIC DNA]</scope>
    <source>
        <strain evidence="2 3">GS</strain>
    </source>
</reference>
<name>V6U551_GIAIN</name>
<comment type="caution">
    <text evidence="2">The sequence shown here is derived from an EMBL/GenBank/DDBJ whole genome shotgun (WGS) entry which is preliminary data.</text>
</comment>
<dbReference type="VEuPathDB" id="GiardiaDB:QR46_3138"/>
<evidence type="ECO:0000313" key="3">
    <source>
        <dbReference type="Proteomes" id="UP000018040"/>
    </source>
</evidence>
<proteinExistence type="predicted"/>
<reference evidence="3" key="1">
    <citation type="submission" date="2012-02" db="EMBL/GenBank/DDBJ databases">
        <title>Genome sequencing of Giardia lamblia Genotypes A2 and B isolates (DH and GS) and comparative analysis with the genomes of Genotypes A1 and E (WB and Pig).</title>
        <authorList>
            <person name="Adam R."/>
            <person name="Dahlstrom E."/>
            <person name="Martens C."/>
            <person name="Bruno D."/>
            <person name="Barbian K."/>
            <person name="Porcella S.F."/>
            <person name="Nash T."/>
        </authorList>
    </citation>
    <scope>NUCLEOTIDE SEQUENCE</scope>
    <source>
        <strain evidence="3">GS</strain>
    </source>
</reference>
<dbReference type="OrthoDB" id="10251432at2759"/>
<organism evidence="2 3">
    <name type="scientific">Giardia intestinalis</name>
    <name type="common">Giardia lamblia</name>
    <dbReference type="NCBI Taxonomy" id="5741"/>
    <lineage>
        <taxon>Eukaryota</taxon>
        <taxon>Metamonada</taxon>
        <taxon>Diplomonadida</taxon>
        <taxon>Hexamitidae</taxon>
        <taxon>Giardiinae</taxon>
        <taxon>Giardia</taxon>
    </lineage>
</organism>
<evidence type="ECO:0000256" key="1">
    <source>
        <dbReference type="SAM" id="Coils"/>
    </source>
</evidence>